<feature type="transmembrane region" description="Helical" evidence="1">
    <location>
        <begin position="68"/>
        <end position="90"/>
    </location>
</feature>
<dbReference type="EMBL" id="BT136411">
    <property type="protein sequence ID" value="AFK36206.1"/>
    <property type="molecule type" value="mRNA"/>
</dbReference>
<evidence type="ECO:0000256" key="1">
    <source>
        <dbReference type="SAM" id="Phobius"/>
    </source>
</evidence>
<dbReference type="AlphaFoldDB" id="I3S7G4"/>
<keyword evidence="1" id="KW-0812">Transmembrane</keyword>
<accession>I3S7G4</accession>
<evidence type="ECO:0000313" key="2">
    <source>
        <dbReference type="EMBL" id="AFK36206.1"/>
    </source>
</evidence>
<name>I3S7G4_LOTJA</name>
<protein>
    <submittedName>
        <fullName evidence="2">Uncharacterized protein</fullName>
    </submittedName>
</protein>
<keyword evidence="1" id="KW-1133">Transmembrane helix</keyword>
<keyword evidence="1" id="KW-0472">Membrane</keyword>
<sequence>MSITMHEEMRSDPIPQALHVFLSEVLQEVPVCTSGVLWEQSCVPLLQQLEDPTRRTKVPLSFNFSSKVIFLIICYNFHSLCCLFTSLLFWFYENVMLYFGMPFCCLWAPSTISLL</sequence>
<proteinExistence type="evidence at transcript level"/>
<reference evidence="2" key="1">
    <citation type="submission" date="2012-05" db="EMBL/GenBank/DDBJ databases">
        <authorList>
            <person name="Krishnakumar V."/>
            <person name="Cheung F."/>
            <person name="Xiao Y."/>
            <person name="Chan A."/>
            <person name="Moskal W.A."/>
            <person name="Town C.D."/>
        </authorList>
    </citation>
    <scope>NUCLEOTIDE SEQUENCE</scope>
</reference>
<organism evidence="2">
    <name type="scientific">Lotus japonicus</name>
    <name type="common">Lotus corniculatus var. japonicus</name>
    <dbReference type="NCBI Taxonomy" id="34305"/>
    <lineage>
        <taxon>Eukaryota</taxon>
        <taxon>Viridiplantae</taxon>
        <taxon>Streptophyta</taxon>
        <taxon>Embryophyta</taxon>
        <taxon>Tracheophyta</taxon>
        <taxon>Spermatophyta</taxon>
        <taxon>Magnoliopsida</taxon>
        <taxon>eudicotyledons</taxon>
        <taxon>Gunneridae</taxon>
        <taxon>Pentapetalae</taxon>
        <taxon>rosids</taxon>
        <taxon>fabids</taxon>
        <taxon>Fabales</taxon>
        <taxon>Fabaceae</taxon>
        <taxon>Papilionoideae</taxon>
        <taxon>50 kb inversion clade</taxon>
        <taxon>NPAAA clade</taxon>
        <taxon>Hologalegina</taxon>
        <taxon>robinioid clade</taxon>
        <taxon>Loteae</taxon>
        <taxon>Lotus</taxon>
    </lineage>
</organism>